<dbReference type="InterPro" id="IPR023346">
    <property type="entry name" value="Lysozyme-like_dom_sf"/>
</dbReference>
<comment type="caution">
    <text evidence="5">The sequence shown here is derived from an EMBL/GenBank/DDBJ whole genome shotgun (WGS) entry which is preliminary data.</text>
</comment>
<dbReference type="AlphaFoldDB" id="A0A7Y9LQE5"/>
<feature type="active site" evidence="1">
    <location>
        <position position="250"/>
    </location>
</feature>
<evidence type="ECO:0000256" key="1">
    <source>
        <dbReference type="PIRSR" id="PIRSR611757-1"/>
    </source>
</evidence>
<dbReference type="Pfam" id="PF13406">
    <property type="entry name" value="SLT_2"/>
    <property type="match status" value="1"/>
</dbReference>
<accession>A0A7Y9LQE5</accession>
<dbReference type="InterPro" id="IPR011757">
    <property type="entry name" value="Lytic_transglycosylase_MltB"/>
</dbReference>
<feature type="domain" description="Transglycosylase SLT" evidence="4">
    <location>
        <begin position="156"/>
        <end position="457"/>
    </location>
</feature>
<keyword evidence="3" id="KW-0732">Signal</keyword>
<reference evidence="5 6" key="1">
    <citation type="submission" date="2020-07" db="EMBL/GenBank/DDBJ databases">
        <title>Genomic Encyclopedia of Type Strains, Phase IV (KMG-V): Genome sequencing to study the core and pangenomes of soil and plant-associated prokaryotes.</title>
        <authorList>
            <person name="Whitman W."/>
        </authorList>
    </citation>
    <scope>NUCLEOTIDE SEQUENCE [LARGE SCALE GENOMIC DNA]</scope>
    <source>
        <strain evidence="5 6">SAS40</strain>
    </source>
</reference>
<proteinExistence type="predicted"/>
<evidence type="ECO:0000256" key="2">
    <source>
        <dbReference type="SAM" id="MobiDB-lite"/>
    </source>
</evidence>
<dbReference type="GO" id="GO:0009253">
    <property type="term" value="P:peptidoglycan catabolic process"/>
    <property type="evidence" value="ECO:0007669"/>
    <property type="project" value="TreeGrafter"/>
</dbReference>
<protein>
    <submittedName>
        <fullName evidence="5">Membrane-bound lytic murein transglycosylase B</fullName>
    </submittedName>
</protein>
<dbReference type="PANTHER" id="PTHR30163:SF9">
    <property type="entry name" value="MEMBRANE-BOUND LYTIC MUREIN TRANSGLYCOSYLASE B"/>
    <property type="match status" value="1"/>
</dbReference>
<dbReference type="CDD" id="cd13399">
    <property type="entry name" value="Slt35-like"/>
    <property type="match status" value="1"/>
</dbReference>
<organism evidence="5 6">
    <name type="scientific">Pigmentiphaga litoralis</name>
    <dbReference type="NCBI Taxonomy" id="516702"/>
    <lineage>
        <taxon>Bacteria</taxon>
        <taxon>Pseudomonadati</taxon>
        <taxon>Pseudomonadota</taxon>
        <taxon>Betaproteobacteria</taxon>
        <taxon>Burkholderiales</taxon>
        <taxon>Alcaligenaceae</taxon>
        <taxon>Pigmentiphaga</taxon>
    </lineage>
</organism>
<dbReference type="EMBL" id="JACBYR010000003">
    <property type="protein sequence ID" value="NYE85980.1"/>
    <property type="molecule type" value="Genomic_DNA"/>
</dbReference>
<dbReference type="PANTHER" id="PTHR30163">
    <property type="entry name" value="MEMBRANE-BOUND LYTIC MUREIN TRANSGLYCOSYLASE B"/>
    <property type="match status" value="1"/>
</dbReference>
<dbReference type="FunFam" id="1.10.8.350:FF:000001">
    <property type="entry name" value="Lytic murein transglycosylase B"/>
    <property type="match status" value="1"/>
</dbReference>
<dbReference type="NCBIfam" id="TIGR02282">
    <property type="entry name" value="MltB"/>
    <property type="match status" value="1"/>
</dbReference>
<dbReference type="Gene3D" id="1.10.530.10">
    <property type="match status" value="1"/>
</dbReference>
<dbReference type="SUPFAM" id="SSF53955">
    <property type="entry name" value="Lysozyme-like"/>
    <property type="match status" value="1"/>
</dbReference>
<name>A0A7Y9LQE5_9BURK</name>
<keyword evidence="6" id="KW-1185">Reference proteome</keyword>
<evidence type="ECO:0000259" key="4">
    <source>
        <dbReference type="Pfam" id="PF13406"/>
    </source>
</evidence>
<dbReference type="InterPro" id="IPR031304">
    <property type="entry name" value="SLT_2"/>
</dbReference>
<feature type="chain" id="PRO_5030631842" evidence="3">
    <location>
        <begin position="30"/>
        <end position="465"/>
    </location>
</feature>
<dbReference type="RefSeq" id="WP_373563477.1">
    <property type="nucleotide sequence ID" value="NZ_JACBYR010000003.1"/>
</dbReference>
<feature type="region of interest" description="Disordered" evidence="2">
    <location>
        <begin position="120"/>
        <end position="151"/>
    </location>
</feature>
<evidence type="ECO:0000313" key="6">
    <source>
        <dbReference type="Proteomes" id="UP000542125"/>
    </source>
</evidence>
<gene>
    <name evidence="5" type="ORF">FHW18_005299</name>
</gene>
<dbReference type="Gene3D" id="1.10.8.350">
    <property type="entry name" value="Bacterial muramidase"/>
    <property type="match status" value="1"/>
</dbReference>
<dbReference type="GO" id="GO:0008933">
    <property type="term" value="F:peptidoglycan lytic transglycosylase activity"/>
    <property type="evidence" value="ECO:0007669"/>
    <property type="project" value="TreeGrafter"/>
</dbReference>
<feature type="signal peptide" evidence="3">
    <location>
        <begin position="1"/>
        <end position="29"/>
    </location>
</feature>
<sequence>MPFSDRLYRPALLPSRTAWVLCLTAGVLAGCASTEPAAGDMMSTPAGGGTVVAAGGAPGTATGSPGPGTAGNGAAISGGTAAGSTASGGTAAGSTAYGSADGVGTAGTATSGGATSLPVAVTPSASSAPSAPSAPSASTPPAPAVEVAPSPNEGNAKAAFAADMAQRGLDPADVAAILKQARFSATVAKLVLPAATPSVRSWPRYRTRFVEPRRIKEGVDFWAKHGPMLARTEAKYGVPASIIVSIIGVETFYGRVTGNFRVLDALSTLAFDYPPQAPTDRSPFFREQLAQFLVLCKESGLDPLSLQGSYAGAIGLPQFMPGSQRRFAVDGDGDGKINLLASPDDAIASVANFLIEHGWKPGQPVFLPVRLPADPKPLVDGGLVPTLTWPQLNAAGARIINTDGTWSGAWTDWKMGVIDLYDGPTDTTEYRVAAPNFFAITQYNRSYFYATSVADLAAELEKKKP</sequence>
<evidence type="ECO:0000256" key="3">
    <source>
        <dbReference type="SAM" id="SignalP"/>
    </source>
</evidence>
<dbReference type="PROSITE" id="PS51257">
    <property type="entry name" value="PROKAR_LIPOPROTEIN"/>
    <property type="match status" value="1"/>
</dbReference>
<evidence type="ECO:0000313" key="5">
    <source>
        <dbReference type="EMBL" id="NYE85980.1"/>
    </source>
</evidence>
<dbReference type="InterPro" id="IPR043426">
    <property type="entry name" value="MltB-like"/>
</dbReference>
<dbReference type="Proteomes" id="UP000542125">
    <property type="component" value="Unassembled WGS sequence"/>
</dbReference>
<feature type="compositionally biased region" description="Low complexity" evidence="2">
    <location>
        <begin position="120"/>
        <end position="137"/>
    </location>
</feature>